<feature type="domain" description="Coenzyme Q-binding protein COQ10 START" evidence="1">
    <location>
        <begin position="10"/>
        <end position="132"/>
    </location>
</feature>
<dbReference type="Pfam" id="PF03364">
    <property type="entry name" value="Polyketide_cyc"/>
    <property type="match status" value="1"/>
</dbReference>
<dbReference type="EMBL" id="AP025523">
    <property type="protein sequence ID" value="BDE07613.1"/>
    <property type="molecule type" value="Genomic_DNA"/>
</dbReference>
<reference evidence="2 3" key="1">
    <citation type="journal article" date="2022" name="ISME Commun">
        <title>Vulcanimicrobium alpinus gen. nov. sp. nov., the first cultivated representative of the candidate phylum 'Eremiobacterota', is a metabolically versatile aerobic anoxygenic phototroph.</title>
        <authorList>
            <person name="Yabe S."/>
            <person name="Muto K."/>
            <person name="Abe K."/>
            <person name="Yokota A."/>
            <person name="Staudigel H."/>
            <person name="Tebo B.M."/>
        </authorList>
    </citation>
    <scope>NUCLEOTIDE SEQUENCE [LARGE SCALE GENOMIC DNA]</scope>
    <source>
        <strain evidence="2 3">WC8-2</strain>
    </source>
</reference>
<dbReference type="RefSeq" id="WP_317995192.1">
    <property type="nucleotide sequence ID" value="NZ_AP025523.1"/>
</dbReference>
<dbReference type="InterPro" id="IPR005031">
    <property type="entry name" value="COQ10_START"/>
</dbReference>
<dbReference type="Proteomes" id="UP001317532">
    <property type="component" value="Chromosome"/>
</dbReference>
<dbReference type="AlphaFoldDB" id="A0AAN1Y000"/>
<dbReference type="Gene3D" id="3.30.530.20">
    <property type="match status" value="1"/>
</dbReference>
<dbReference type="InterPro" id="IPR023393">
    <property type="entry name" value="START-like_dom_sf"/>
</dbReference>
<evidence type="ECO:0000259" key="1">
    <source>
        <dbReference type="Pfam" id="PF03364"/>
    </source>
</evidence>
<keyword evidence="3" id="KW-1185">Reference proteome</keyword>
<sequence>MPFVECTIEIEAPAASVYELAKEQERFPEFMPDVESVTVVSRHPDRIVTRWKTLVEDAPIEWTEEDRFDDAALRIDYALIEGDLDTFEGAWTFEQDGATTRVVLGVTYDFGVPTLAELIGPTLQKKVRENSEMMLAALKREAEARPQYRGGITDGPAVGAR</sequence>
<proteinExistence type="predicted"/>
<dbReference type="KEGG" id="vab:WPS_28890"/>
<name>A0AAN1Y000_UNVUL</name>
<protein>
    <submittedName>
        <fullName evidence="2">Cyclase</fullName>
    </submittedName>
</protein>
<gene>
    <name evidence="2" type="ORF">WPS_28890</name>
</gene>
<evidence type="ECO:0000313" key="2">
    <source>
        <dbReference type="EMBL" id="BDE07613.1"/>
    </source>
</evidence>
<organism evidence="2 3">
    <name type="scientific">Vulcanimicrobium alpinum</name>
    <dbReference type="NCBI Taxonomy" id="3016050"/>
    <lineage>
        <taxon>Bacteria</taxon>
        <taxon>Bacillati</taxon>
        <taxon>Vulcanimicrobiota</taxon>
        <taxon>Vulcanimicrobiia</taxon>
        <taxon>Vulcanimicrobiales</taxon>
        <taxon>Vulcanimicrobiaceae</taxon>
        <taxon>Vulcanimicrobium</taxon>
    </lineage>
</organism>
<evidence type="ECO:0000313" key="3">
    <source>
        <dbReference type="Proteomes" id="UP001317532"/>
    </source>
</evidence>
<dbReference type="SUPFAM" id="SSF55961">
    <property type="entry name" value="Bet v1-like"/>
    <property type="match status" value="1"/>
</dbReference>
<accession>A0AAN1Y000</accession>